<proteinExistence type="predicted"/>
<sequence>MRHDPVGLLDPPAFRLRDEPPVPRVASDDLDIDAQAGAVRGDLVQQGDARGVVVRARGRDDDRDDQDQYIGGQGPLATGDPFRSVPAGRGGGDPGGHVDALRVQDHQGRVL</sequence>
<protein>
    <submittedName>
        <fullName evidence="2">Uncharacterized protein</fullName>
    </submittedName>
</protein>
<feature type="region of interest" description="Disordered" evidence="1">
    <location>
        <begin position="56"/>
        <end position="111"/>
    </location>
</feature>
<evidence type="ECO:0000313" key="2">
    <source>
        <dbReference type="EMBL" id="OIK04496.1"/>
    </source>
</evidence>
<comment type="caution">
    <text evidence="2">The sequence shown here is derived from an EMBL/GenBank/DDBJ whole genome shotgun (WGS) entry which is preliminary data.</text>
</comment>
<keyword evidence="3" id="KW-1185">Reference proteome</keyword>
<dbReference type="EMBL" id="MLYO01000027">
    <property type="protein sequence ID" value="OIK04496.1"/>
    <property type="molecule type" value="Genomic_DNA"/>
</dbReference>
<feature type="region of interest" description="Disordered" evidence="1">
    <location>
        <begin position="1"/>
        <end position="22"/>
    </location>
</feature>
<gene>
    <name evidence="2" type="ORF">BIV23_17220</name>
</gene>
<organism evidence="2 3">
    <name type="scientific">Streptomyces monashensis</name>
    <dbReference type="NCBI Taxonomy" id="1678012"/>
    <lineage>
        <taxon>Bacteria</taxon>
        <taxon>Bacillati</taxon>
        <taxon>Actinomycetota</taxon>
        <taxon>Actinomycetes</taxon>
        <taxon>Kitasatosporales</taxon>
        <taxon>Streptomycetaceae</taxon>
        <taxon>Streptomyces</taxon>
    </lineage>
</organism>
<accession>A0A1S2QG90</accession>
<dbReference type="AlphaFoldDB" id="A0A1S2QG90"/>
<name>A0A1S2QG90_9ACTN</name>
<reference evidence="2 3" key="1">
    <citation type="submission" date="2016-10" db="EMBL/GenBank/DDBJ databases">
        <title>Genome sequence of Streptomyces sp. MUSC 1.</title>
        <authorList>
            <person name="Lee L.-H."/>
            <person name="Ser H.-L."/>
            <person name="Law J.W.-F."/>
        </authorList>
    </citation>
    <scope>NUCLEOTIDE SEQUENCE [LARGE SCALE GENOMIC DNA]</scope>
    <source>
        <strain evidence="2 3">MUSC 1</strain>
    </source>
</reference>
<feature type="compositionally biased region" description="Basic and acidic residues" evidence="1">
    <location>
        <begin position="99"/>
        <end position="111"/>
    </location>
</feature>
<dbReference type="Proteomes" id="UP000179642">
    <property type="component" value="Unassembled WGS sequence"/>
</dbReference>
<evidence type="ECO:0000256" key="1">
    <source>
        <dbReference type="SAM" id="MobiDB-lite"/>
    </source>
</evidence>
<evidence type="ECO:0000313" key="3">
    <source>
        <dbReference type="Proteomes" id="UP000179642"/>
    </source>
</evidence>